<evidence type="ECO:0000256" key="3">
    <source>
        <dbReference type="ARBA" id="ARBA00022692"/>
    </source>
</evidence>
<proteinExistence type="inferred from homology"/>
<evidence type="ECO:0000256" key="7">
    <source>
        <dbReference type="SAM" id="Phobius"/>
    </source>
</evidence>
<reference evidence="9 10" key="1">
    <citation type="submission" date="2024-01" db="EMBL/GenBank/DDBJ databases">
        <title>Mariniflexile litorale sp. nov., isolated from the shallow sediments of the Sea of Japan.</title>
        <authorList>
            <person name="Romanenko L."/>
            <person name="Bystritskaya E."/>
            <person name="Isaeva M."/>
        </authorList>
    </citation>
    <scope>NUCLEOTIDE SEQUENCE [LARGE SCALE GENOMIC DNA]</scope>
    <source>
        <strain evidence="9 10">KCTC 32427</strain>
    </source>
</reference>
<evidence type="ECO:0000256" key="2">
    <source>
        <dbReference type="ARBA" id="ARBA00009045"/>
    </source>
</evidence>
<evidence type="ECO:0000313" key="9">
    <source>
        <dbReference type="EMBL" id="MEN3322895.1"/>
    </source>
</evidence>
<dbReference type="Pfam" id="PF01694">
    <property type="entry name" value="Rhomboid"/>
    <property type="match status" value="1"/>
</dbReference>
<sequence length="262" mass="29728">MMRISETVKHLIIINIVFWIGTLTIGQFGNVFGDLFAMHFPINDEFKPWQVITHMFMHASYVDYGSGPTIFPLHILFNMLGLWMFGSPLEQIWGRNKFLFFYFSCGIGAVLLPFIIDYINFDSIVKSLVENGFSKNSIISLLNEGKIDTRWANIVGDDNVSKIAEIFLSPSLGASGCVMGLLVAFGMMFPNSELMLIFLPIPIKAKYFIPLLLGYEIYSGISGGNSMFGFNVGHFAHIGGAFIGFIMAWYWKKNQFNQNRWY</sequence>
<keyword evidence="10" id="KW-1185">Reference proteome</keyword>
<evidence type="ECO:0000256" key="5">
    <source>
        <dbReference type="ARBA" id="ARBA00022989"/>
    </source>
</evidence>
<keyword evidence="9" id="KW-0645">Protease</keyword>
<dbReference type="InterPro" id="IPR035952">
    <property type="entry name" value="Rhomboid-like_sf"/>
</dbReference>
<evidence type="ECO:0000259" key="8">
    <source>
        <dbReference type="Pfam" id="PF01694"/>
    </source>
</evidence>
<feature type="transmembrane region" description="Helical" evidence="7">
    <location>
        <begin position="69"/>
        <end position="86"/>
    </location>
</feature>
<dbReference type="EC" id="3.4.21.-" evidence="9"/>
<name>A0ABV0A9E7_9FLAO</name>
<dbReference type="PANTHER" id="PTHR43731">
    <property type="entry name" value="RHOMBOID PROTEASE"/>
    <property type="match status" value="1"/>
</dbReference>
<dbReference type="GO" id="GO:0008233">
    <property type="term" value="F:peptidase activity"/>
    <property type="evidence" value="ECO:0007669"/>
    <property type="project" value="UniProtKB-KW"/>
</dbReference>
<comment type="similarity">
    <text evidence="2">Belongs to the peptidase S54 family.</text>
</comment>
<keyword evidence="5 7" id="KW-1133">Transmembrane helix</keyword>
<feature type="transmembrane region" description="Helical" evidence="7">
    <location>
        <begin position="227"/>
        <end position="251"/>
    </location>
</feature>
<evidence type="ECO:0000256" key="4">
    <source>
        <dbReference type="ARBA" id="ARBA00022801"/>
    </source>
</evidence>
<feature type="transmembrane region" description="Helical" evidence="7">
    <location>
        <begin position="194"/>
        <end position="215"/>
    </location>
</feature>
<dbReference type="Gene3D" id="1.20.1540.10">
    <property type="entry name" value="Rhomboid-like"/>
    <property type="match status" value="1"/>
</dbReference>
<dbReference type="InterPro" id="IPR022764">
    <property type="entry name" value="Peptidase_S54_rhomboid_dom"/>
</dbReference>
<dbReference type="GO" id="GO:0006508">
    <property type="term" value="P:proteolysis"/>
    <property type="evidence" value="ECO:0007669"/>
    <property type="project" value="UniProtKB-KW"/>
</dbReference>
<keyword evidence="6 7" id="KW-0472">Membrane</keyword>
<comment type="subcellular location">
    <subcellularLocation>
        <location evidence="1">Membrane</location>
        <topology evidence="1">Multi-pass membrane protein</topology>
    </subcellularLocation>
</comment>
<keyword evidence="4 9" id="KW-0378">Hydrolase</keyword>
<gene>
    <name evidence="9" type="ORF">VP395_04095</name>
</gene>
<dbReference type="PANTHER" id="PTHR43731:SF14">
    <property type="entry name" value="PRESENILIN-ASSOCIATED RHOMBOID-LIKE PROTEIN, MITOCHONDRIAL"/>
    <property type="match status" value="1"/>
</dbReference>
<dbReference type="SUPFAM" id="SSF144091">
    <property type="entry name" value="Rhomboid-like"/>
    <property type="match status" value="1"/>
</dbReference>
<dbReference type="RefSeq" id="WP_346240453.1">
    <property type="nucleotide sequence ID" value="NZ_JAZHYP010000002.1"/>
</dbReference>
<evidence type="ECO:0000313" key="10">
    <source>
        <dbReference type="Proteomes" id="UP001416393"/>
    </source>
</evidence>
<evidence type="ECO:0000256" key="1">
    <source>
        <dbReference type="ARBA" id="ARBA00004141"/>
    </source>
</evidence>
<feature type="transmembrane region" description="Helical" evidence="7">
    <location>
        <begin position="98"/>
        <end position="116"/>
    </location>
</feature>
<feature type="domain" description="Peptidase S54 rhomboid" evidence="8">
    <location>
        <begin position="47"/>
        <end position="251"/>
    </location>
</feature>
<dbReference type="InterPro" id="IPR050925">
    <property type="entry name" value="Rhomboid_protease_S54"/>
</dbReference>
<feature type="transmembrane region" description="Helical" evidence="7">
    <location>
        <begin position="12"/>
        <end position="32"/>
    </location>
</feature>
<dbReference type="Proteomes" id="UP001416393">
    <property type="component" value="Unassembled WGS sequence"/>
</dbReference>
<feature type="transmembrane region" description="Helical" evidence="7">
    <location>
        <begin position="166"/>
        <end position="187"/>
    </location>
</feature>
<dbReference type="EMBL" id="JAZHYP010000002">
    <property type="protein sequence ID" value="MEN3322895.1"/>
    <property type="molecule type" value="Genomic_DNA"/>
</dbReference>
<accession>A0ABV0A9E7</accession>
<protein>
    <submittedName>
        <fullName evidence="9">Rhomboid family intramembrane serine protease</fullName>
        <ecNumber evidence="9">3.4.21.-</ecNumber>
    </submittedName>
</protein>
<comment type="caution">
    <text evidence="9">The sequence shown here is derived from an EMBL/GenBank/DDBJ whole genome shotgun (WGS) entry which is preliminary data.</text>
</comment>
<evidence type="ECO:0000256" key="6">
    <source>
        <dbReference type="ARBA" id="ARBA00023136"/>
    </source>
</evidence>
<keyword evidence="3 7" id="KW-0812">Transmembrane</keyword>
<organism evidence="9 10">
    <name type="scientific">Mariniflexile soesokkakense</name>
    <dbReference type="NCBI Taxonomy" id="1343160"/>
    <lineage>
        <taxon>Bacteria</taxon>
        <taxon>Pseudomonadati</taxon>
        <taxon>Bacteroidota</taxon>
        <taxon>Flavobacteriia</taxon>
        <taxon>Flavobacteriales</taxon>
        <taxon>Flavobacteriaceae</taxon>
        <taxon>Mariniflexile</taxon>
    </lineage>
</organism>